<evidence type="ECO:0000313" key="5">
    <source>
        <dbReference type="EMBL" id="MFM2486890.1"/>
    </source>
</evidence>
<dbReference type="Gene3D" id="6.10.20.100">
    <property type="match status" value="1"/>
</dbReference>
<keyword evidence="6" id="KW-1185">Reference proteome</keyword>
<keyword evidence="3" id="KW-0408">Iron</keyword>
<dbReference type="RefSeq" id="WP_408625189.1">
    <property type="nucleotide sequence ID" value="NZ_JBEQCT010000012.1"/>
</dbReference>
<evidence type="ECO:0000256" key="1">
    <source>
        <dbReference type="ARBA" id="ARBA00007888"/>
    </source>
</evidence>
<organism evidence="5 6">
    <name type="scientific">Celerinatantimonas yamalensis</name>
    <dbReference type="NCBI Taxonomy" id="559956"/>
    <lineage>
        <taxon>Bacteria</taxon>
        <taxon>Pseudomonadati</taxon>
        <taxon>Pseudomonadota</taxon>
        <taxon>Gammaproteobacteria</taxon>
        <taxon>Celerinatantimonadaceae</taxon>
        <taxon>Celerinatantimonas</taxon>
    </lineage>
</organism>
<evidence type="ECO:0000256" key="2">
    <source>
        <dbReference type="ARBA" id="ARBA00022723"/>
    </source>
</evidence>
<dbReference type="PANTHER" id="PTHR30149">
    <property type="entry name" value="HYDROGENASE PROTEIN ASSEMBLY PROTEIN HYPD"/>
    <property type="match status" value="1"/>
</dbReference>
<proteinExistence type="inferred from homology"/>
<dbReference type="Pfam" id="PF01924">
    <property type="entry name" value="HypD"/>
    <property type="match status" value="1"/>
</dbReference>
<protein>
    <recommendedName>
        <fullName evidence="4">Hydrogenase maturation factor</fullName>
    </recommendedName>
</protein>
<dbReference type="Gene3D" id="3.40.50.11750">
    <property type="entry name" value="HypD, alpha/beta domain 1"/>
    <property type="match status" value="2"/>
</dbReference>
<keyword evidence="2" id="KW-0479">Metal-binding</keyword>
<name>A0ABW9GB33_9GAMM</name>
<sequence length="376" mass="41600">MRWIDDYRGASEVTALLAQISAKMAHLTQYNAQQPLRIMEVCGGHTHAIFRFGLDKLLPDNIEFIHGPGCPVCVLPMGRIDSCLDIAHRDDVIFLTFGDAMRVPGGHGSLLDARRKGADIRMIYSPLDAIKIAQDNLTKQVVFFALGFETTMPASAITFIRAKEMGLSNLFGFCQHITIIPTLNALLSDPNQKIDALLGPGHVAMIIGANAFTPLCQLYQRPLVVSGFEPVDMLHSILMLVQQIQDQRAVMENQYARVVRADGNPQAQAAIKTVFCLKAHSQWRGLGDIADSGMQFTPEFASFDAERYFQPIQYDSHEQPQACCAQVLTGRCKPQQCPLFARQCTPQHPTGALMVSSEGACAAYYQYNQECICQTM</sequence>
<accession>A0ABW9GB33</accession>
<comment type="similarity">
    <text evidence="1 4">Belongs to the HypD family.</text>
</comment>
<dbReference type="Proteomes" id="UP001629953">
    <property type="component" value="Unassembled WGS sequence"/>
</dbReference>
<dbReference type="InterPro" id="IPR042244">
    <property type="entry name" value="HypD_2_sf"/>
</dbReference>
<dbReference type="NCBIfam" id="TIGR00075">
    <property type="entry name" value="hypD"/>
    <property type="match status" value="1"/>
</dbReference>
<dbReference type="PIRSF" id="PIRSF005622">
    <property type="entry name" value="Hydrgn_mat_hypD"/>
    <property type="match status" value="1"/>
</dbReference>
<dbReference type="InterPro" id="IPR002780">
    <property type="entry name" value="Hyd_form_HypD"/>
</dbReference>
<evidence type="ECO:0000313" key="6">
    <source>
        <dbReference type="Proteomes" id="UP001629953"/>
    </source>
</evidence>
<evidence type="ECO:0000256" key="4">
    <source>
        <dbReference type="PIRNR" id="PIRNR005622"/>
    </source>
</evidence>
<evidence type="ECO:0000256" key="3">
    <source>
        <dbReference type="ARBA" id="ARBA00023004"/>
    </source>
</evidence>
<dbReference type="EMBL" id="JBEQCT010000012">
    <property type="protein sequence ID" value="MFM2486890.1"/>
    <property type="molecule type" value="Genomic_DNA"/>
</dbReference>
<dbReference type="PANTHER" id="PTHR30149:SF0">
    <property type="entry name" value="HYDROGENASE MATURATION FACTOR HYPD"/>
    <property type="match status" value="1"/>
</dbReference>
<comment type="caution">
    <text evidence="5">The sequence shown here is derived from an EMBL/GenBank/DDBJ whole genome shotgun (WGS) entry which is preliminary data.</text>
</comment>
<gene>
    <name evidence="5" type="primary">hypD</name>
    <name evidence="5" type="ORF">ABUE30_17810</name>
</gene>
<reference evidence="5 6" key="1">
    <citation type="journal article" date="2013" name="Int. J. Syst. Evol. Microbiol.">
        <title>Celerinatantimonas yamalensis sp. nov., a cold-adapted diazotrophic bacterium from a cold permafrost brine.</title>
        <authorList>
            <person name="Shcherbakova V."/>
            <person name="Chuvilskaya N."/>
            <person name="Rivkina E."/>
            <person name="Demidov N."/>
            <person name="Uchaeva V."/>
            <person name="Suetin S."/>
            <person name="Suzina N."/>
            <person name="Gilichinsky D."/>
        </authorList>
    </citation>
    <scope>NUCLEOTIDE SEQUENCE [LARGE SCALE GENOMIC DNA]</scope>
    <source>
        <strain evidence="5 6">C7</strain>
    </source>
</reference>
<dbReference type="InterPro" id="IPR042243">
    <property type="entry name" value="HypD_1"/>
</dbReference>